<dbReference type="Gene3D" id="3.40.630.90">
    <property type="match status" value="1"/>
</dbReference>
<reference evidence="3" key="1">
    <citation type="submission" date="2017-09" db="EMBL/GenBank/DDBJ databases">
        <title>Genome sequence of Nannocystis excedens DSM 71.</title>
        <authorList>
            <person name="Blom J."/>
        </authorList>
    </citation>
    <scope>NUCLEOTIDE SEQUENCE [LARGE SCALE GENOMIC DNA]</scope>
    <source>
        <strain evidence="3">type strain: E19</strain>
    </source>
</reference>
<dbReference type="PANTHER" id="PTHR47237">
    <property type="entry name" value="SLL0310 PROTEIN"/>
    <property type="match status" value="1"/>
</dbReference>
<protein>
    <submittedName>
        <fullName evidence="2">Acetyltransferase (GNAT) family protein</fullName>
    </submittedName>
</protein>
<dbReference type="Pfam" id="PF18014">
    <property type="entry name" value="Acetyltransf_18"/>
    <property type="match status" value="1"/>
</dbReference>
<dbReference type="PANTHER" id="PTHR47237:SF1">
    <property type="entry name" value="SLL0310 PROTEIN"/>
    <property type="match status" value="1"/>
</dbReference>
<dbReference type="AlphaFoldDB" id="A0A2C9DAA6"/>
<dbReference type="PROSITE" id="PS51186">
    <property type="entry name" value="GNAT"/>
    <property type="match status" value="1"/>
</dbReference>
<name>A0A2C9DAA6_9HYPH</name>
<dbReference type="InterPro" id="IPR016181">
    <property type="entry name" value="Acyl_CoA_acyltransferase"/>
</dbReference>
<dbReference type="Proteomes" id="UP000223606">
    <property type="component" value="Chromosome 1"/>
</dbReference>
<dbReference type="InterPro" id="IPR000182">
    <property type="entry name" value="GNAT_dom"/>
</dbReference>
<dbReference type="RefSeq" id="WP_245883946.1">
    <property type="nucleotide sequence ID" value="NZ_LT960614.1"/>
</dbReference>
<dbReference type="Pfam" id="PF00583">
    <property type="entry name" value="Acetyltransf_1"/>
    <property type="match status" value="1"/>
</dbReference>
<gene>
    <name evidence="2" type="ORF">HDIA_3559</name>
</gene>
<organism evidence="2 3">
    <name type="scientific">Hartmannibacter diazotrophicus</name>
    <dbReference type="NCBI Taxonomy" id="1482074"/>
    <lineage>
        <taxon>Bacteria</taxon>
        <taxon>Pseudomonadati</taxon>
        <taxon>Pseudomonadota</taxon>
        <taxon>Alphaproteobacteria</taxon>
        <taxon>Hyphomicrobiales</taxon>
        <taxon>Pleomorphomonadaceae</taxon>
        <taxon>Hartmannibacter</taxon>
    </lineage>
</organism>
<feature type="domain" description="N-acetyltransferase" evidence="1">
    <location>
        <begin position="6"/>
        <end position="143"/>
    </location>
</feature>
<keyword evidence="3" id="KW-1185">Reference proteome</keyword>
<dbReference type="InterPro" id="IPR052729">
    <property type="entry name" value="Acyl/Acetyltrans_Enzymes"/>
</dbReference>
<dbReference type="InterPro" id="IPR041496">
    <property type="entry name" value="YitH/HolE_GNAT"/>
</dbReference>
<sequence length="283" mass="30036">MNTPKAQFGVASGDDVATIVDWAASEGWNPGLGDAPLFAMVDPEGFLVGRVGGELAASISLVRYSPDFAFLGFYICRPDMRGKGIGKALWDHAFARNHATTIGLDGVVAQQDNYAKSGFALAHRNIRYQGVVTAATPEGPSIAIPETPDLIDAIAAYDAPLFPAPRAAFIRAWASTPGHHARAYVEDGTVRGFGVIRPCRTGHKIGPLFAETSEFAEALFLSLAETAKGEAVVLDPPEPNSAAVALAERYGLAPVFETARMYRGPAPSLDLSRIYGITTFELG</sequence>
<accession>A0A2C9DAA6</accession>
<evidence type="ECO:0000313" key="3">
    <source>
        <dbReference type="Proteomes" id="UP000223606"/>
    </source>
</evidence>
<proteinExistence type="predicted"/>
<dbReference type="KEGG" id="hdi:HDIA_3559"/>
<evidence type="ECO:0000313" key="2">
    <source>
        <dbReference type="EMBL" id="SON57100.1"/>
    </source>
</evidence>
<dbReference type="CDD" id="cd04301">
    <property type="entry name" value="NAT_SF"/>
    <property type="match status" value="1"/>
</dbReference>
<keyword evidence="2" id="KW-0808">Transferase</keyword>
<dbReference type="GO" id="GO:0016747">
    <property type="term" value="F:acyltransferase activity, transferring groups other than amino-acyl groups"/>
    <property type="evidence" value="ECO:0007669"/>
    <property type="project" value="InterPro"/>
</dbReference>
<dbReference type="SUPFAM" id="SSF55729">
    <property type="entry name" value="Acyl-CoA N-acyltransferases (Nat)"/>
    <property type="match status" value="1"/>
</dbReference>
<evidence type="ECO:0000259" key="1">
    <source>
        <dbReference type="PROSITE" id="PS51186"/>
    </source>
</evidence>
<dbReference type="EMBL" id="LT960614">
    <property type="protein sequence ID" value="SON57100.1"/>
    <property type="molecule type" value="Genomic_DNA"/>
</dbReference>